<sequence length="235" mass="27341">MTRDKIKAIQKTSLVDMVEKNLLAYFRKANLKPGDSLPGEIELTNLLGVGRSVVREALSRFRMVGLIETKPGKGMILQEPPLFNSFERVMNPRLLSKETLIDLLGFRLILEMGATELIFKKITAEDIQDLEDIQSQEIKYKNNRFDPESDAKFHMRILKICGNRSVTDFQRIVLPLLEYVKLNYDEIFEGREALVYNESQAVTHEHIIDALRKRDVELYKDLLRKHLDLYFQLID</sequence>
<reference evidence="1" key="1">
    <citation type="submission" date="2021-08" db="EMBL/GenBank/DDBJ databases">
        <title>Novel anaerobic bacterium isolated from sea squirt in East Sea, Republic of Korea.</title>
        <authorList>
            <person name="Nguyen T.H."/>
            <person name="Li Z."/>
            <person name="Lee Y.-J."/>
            <person name="Ko J."/>
            <person name="Kim S.-G."/>
        </authorList>
    </citation>
    <scope>NUCLEOTIDE SEQUENCE</scope>
    <source>
        <strain evidence="1">KCTC 25031</strain>
    </source>
</reference>
<proteinExistence type="predicted"/>
<dbReference type="EMBL" id="CP081303">
    <property type="protein sequence ID" value="QZE14665.1"/>
    <property type="molecule type" value="Genomic_DNA"/>
</dbReference>
<organism evidence="1 2">
    <name type="scientific">Halosquirtibacter laminarini</name>
    <dbReference type="NCBI Taxonomy" id="3374600"/>
    <lineage>
        <taxon>Bacteria</taxon>
        <taxon>Pseudomonadati</taxon>
        <taxon>Bacteroidota</taxon>
        <taxon>Bacteroidia</taxon>
        <taxon>Marinilabiliales</taxon>
        <taxon>Prolixibacteraceae</taxon>
        <taxon>Halosquirtibacter</taxon>
    </lineage>
</organism>
<keyword evidence="2" id="KW-1185">Reference proteome</keyword>
<dbReference type="Proteomes" id="UP000826212">
    <property type="component" value="Chromosome"/>
</dbReference>
<evidence type="ECO:0000313" key="1">
    <source>
        <dbReference type="EMBL" id="QZE14665.1"/>
    </source>
</evidence>
<name>A0AC61NG96_9BACT</name>
<accession>A0AC61NG96</accession>
<evidence type="ECO:0000313" key="2">
    <source>
        <dbReference type="Proteomes" id="UP000826212"/>
    </source>
</evidence>
<protein>
    <submittedName>
        <fullName evidence="1">FCD domain-containing protein</fullName>
    </submittedName>
</protein>
<gene>
    <name evidence="1" type="ORF">K4L44_01980</name>
</gene>